<feature type="chain" id="PRO_5020459851" evidence="8">
    <location>
        <begin position="24"/>
        <end position="431"/>
    </location>
</feature>
<comment type="similarity">
    <text evidence="2">Belongs to the outer membrane factor (OMF) (TC 1.B.17) family.</text>
</comment>
<dbReference type="PANTHER" id="PTHR30026:SF20">
    <property type="entry name" value="OUTER MEMBRANE PROTEIN TOLC"/>
    <property type="match status" value="1"/>
</dbReference>
<evidence type="ECO:0000256" key="3">
    <source>
        <dbReference type="ARBA" id="ARBA00022448"/>
    </source>
</evidence>
<evidence type="ECO:0000313" key="10">
    <source>
        <dbReference type="Proteomes" id="UP000298458"/>
    </source>
</evidence>
<dbReference type="AlphaFoldDB" id="A0A4R9GE34"/>
<evidence type="ECO:0000256" key="4">
    <source>
        <dbReference type="ARBA" id="ARBA00022452"/>
    </source>
</evidence>
<feature type="signal peptide" evidence="8">
    <location>
        <begin position="1"/>
        <end position="23"/>
    </location>
</feature>
<dbReference type="Gene3D" id="1.20.1600.10">
    <property type="entry name" value="Outer membrane efflux proteins (OEP)"/>
    <property type="match status" value="1"/>
</dbReference>
<dbReference type="RefSeq" id="WP_135768433.1">
    <property type="nucleotide sequence ID" value="NZ_RQET01000008.1"/>
</dbReference>
<dbReference type="OrthoDB" id="9791261at2"/>
<dbReference type="Proteomes" id="UP000298458">
    <property type="component" value="Unassembled WGS sequence"/>
</dbReference>
<dbReference type="InterPro" id="IPR051906">
    <property type="entry name" value="TolC-like"/>
</dbReference>
<evidence type="ECO:0000256" key="8">
    <source>
        <dbReference type="SAM" id="SignalP"/>
    </source>
</evidence>
<keyword evidence="7" id="KW-0998">Cell outer membrane</keyword>
<comment type="caution">
    <text evidence="9">The sequence shown here is derived from an EMBL/GenBank/DDBJ whole genome shotgun (WGS) entry which is preliminary data.</text>
</comment>
<dbReference type="GO" id="GO:0015562">
    <property type="term" value="F:efflux transmembrane transporter activity"/>
    <property type="evidence" value="ECO:0007669"/>
    <property type="project" value="InterPro"/>
</dbReference>
<evidence type="ECO:0000256" key="6">
    <source>
        <dbReference type="ARBA" id="ARBA00023136"/>
    </source>
</evidence>
<dbReference type="Pfam" id="PF02321">
    <property type="entry name" value="OEP"/>
    <property type="match status" value="2"/>
</dbReference>
<keyword evidence="10" id="KW-1185">Reference proteome</keyword>
<evidence type="ECO:0000256" key="7">
    <source>
        <dbReference type="ARBA" id="ARBA00023237"/>
    </source>
</evidence>
<dbReference type="GO" id="GO:0015288">
    <property type="term" value="F:porin activity"/>
    <property type="evidence" value="ECO:0007669"/>
    <property type="project" value="TreeGrafter"/>
</dbReference>
<evidence type="ECO:0000256" key="1">
    <source>
        <dbReference type="ARBA" id="ARBA00004442"/>
    </source>
</evidence>
<organism evidence="9 10">
    <name type="scientific">Leptospira fletcheri</name>
    <dbReference type="NCBI Taxonomy" id="2484981"/>
    <lineage>
        <taxon>Bacteria</taxon>
        <taxon>Pseudomonadati</taxon>
        <taxon>Spirochaetota</taxon>
        <taxon>Spirochaetia</taxon>
        <taxon>Leptospirales</taxon>
        <taxon>Leptospiraceae</taxon>
        <taxon>Leptospira</taxon>
    </lineage>
</organism>
<keyword evidence="6" id="KW-0472">Membrane</keyword>
<evidence type="ECO:0000256" key="2">
    <source>
        <dbReference type="ARBA" id="ARBA00007613"/>
    </source>
</evidence>
<comment type="subcellular location">
    <subcellularLocation>
        <location evidence="1">Cell outer membrane</location>
    </subcellularLocation>
</comment>
<keyword evidence="5" id="KW-0812">Transmembrane</keyword>
<evidence type="ECO:0000313" key="9">
    <source>
        <dbReference type="EMBL" id="TGK10072.1"/>
    </source>
</evidence>
<name>A0A4R9GE34_9LEPT</name>
<gene>
    <name evidence="9" type="ORF">EHO60_12040</name>
</gene>
<dbReference type="PANTHER" id="PTHR30026">
    <property type="entry name" value="OUTER MEMBRANE PROTEIN TOLC"/>
    <property type="match status" value="1"/>
</dbReference>
<keyword evidence="4" id="KW-1134">Transmembrane beta strand</keyword>
<dbReference type="GO" id="GO:1990281">
    <property type="term" value="C:efflux pump complex"/>
    <property type="evidence" value="ECO:0007669"/>
    <property type="project" value="TreeGrafter"/>
</dbReference>
<keyword evidence="3" id="KW-0813">Transport</keyword>
<proteinExistence type="inferred from homology"/>
<evidence type="ECO:0000256" key="5">
    <source>
        <dbReference type="ARBA" id="ARBA00022692"/>
    </source>
</evidence>
<dbReference type="GO" id="GO:0009279">
    <property type="term" value="C:cell outer membrane"/>
    <property type="evidence" value="ECO:0007669"/>
    <property type="project" value="UniProtKB-SubCell"/>
</dbReference>
<dbReference type="InterPro" id="IPR003423">
    <property type="entry name" value="OMP_efflux"/>
</dbReference>
<protein>
    <submittedName>
        <fullName evidence="9">TolC family protein</fullName>
    </submittedName>
</protein>
<dbReference type="EMBL" id="RQET01000008">
    <property type="protein sequence ID" value="TGK10072.1"/>
    <property type="molecule type" value="Genomic_DNA"/>
</dbReference>
<sequence>MKKSAFIGFSLFFLGTFPSPSFGQDPLAIGSSNPEIPFGDYLSDVLNNNYELASRKYGVNISEAQIDVARKFPNPNFVVGNQSADISNKHLPQQWYAGFQGTIELGGKRSARVNLATSVADQSRALFADFLLQLRADATITYANSLSILLTIQRKEESLRSLQQLVDSTAIKLKFGDASETDVTQAAIEANLMKNDLLTSQSDLKAALLAMNQLMCRKDRGSLLYPKGNLNIQVKKYDMDELIRYALEKRPDVIAARYNKIVAGNNQKLTVADRVPNFNFEVANNFYTRSTNATGPSPAYYALTYFFGITMPISNMYTGDLEAARHRISQSEVDLEAAKLKAEVDVKRAYLQYQLASEQLKIYNSSILTDAEKVYKGRLYSFQRGNASLFDVLNAQRMLNSVYFTYYQDLKNYAIKVVELQRAAGIWEIEL</sequence>
<reference evidence="9" key="1">
    <citation type="journal article" date="2019" name="PLoS Negl. Trop. Dis.">
        <title>Revisiting the worldwide diversity of Leptospira species in the environment.</title>
        <authorList>
            <person name="Vincent A.T."/>
            <person name="Schiettekatte O."/>
            <person name="Bourhy P."/>
            <person name="Veyrier F.J."/>
            <person name="Picardeau M."/>
        </authorList>
    </citation>
    <scope>NUCLEOTIDE SEQUENCE [LARGE SCALE GENOMIC DNA]</scope>
    <source>
        <strain evidence="9">SSW15</strain>
    </source>
</reference>
<dbReference type="SUPFAM" id="SSF56954">
    <property type="entry name" value="Outer membrane efflux proteins (OEP)"/>
    <property type="match status" value="1"/>
</dbReference>
<accession>A0A4R9GE34</accession>
<keyword evidence="8" id="KW-0732">Signal</keyword>